<keyword evidence="1" id="KW-0175">Coiled coil</keyword>
<name>A0A2S8S8E4_9RHOB</name>
<accession>A0A2S8S8E4</accession>
<feature type="coiled-coil region" evidence="1">
    <location>
        <begin position="55"/>
        <end position="82"/>
    </location>
</feature>
<evidence type="ECO:0000313" key="4">
    <source>
        <dbReference type="Proteomes" id="UP000238338"/>
    </source>
</evidence>
<feature type="region of interest" description="Disordered" evidence="2">
    <location>
        <begin position="99"/>
        <end position="121"/>
    </location>
</feature>
<sequence>MELIADILLGAGALGVAAYCHILARRLAAFSRLEGGIGGAVAVLSAQVDDMTTALVEARAAAQDSEARLASMTARAEAAAARLDLILATMHDLPEDGKAPAVRRRVLRRRSSSPEIEEEAA</sequence>
<dbReference type="AlphaFoldDB" id="A0A2S8S8E4"/>
<dbReference type="OrthoDB" id="7630018at2"/>
<feature type="compositionally biased region" description="Basic residues" evidence="2">
    <location>
        <begin position="101"/>
        <end position="111"/>
    </location>
</feature>
<dbReference type="RefSeq" id="WP_105514525.1">
    <property type="nucleotide sequence ID" value="NZ_PVEP01000003.1"/>
</dbReference>
<reference evidence="3 4" key="1">
    <citation type="submission" date="2018-02" db="EMBL/GenBank/DDBJ databases">
        <title>Genomic Encyclopedia of Archaeal and Bacterial Type Strains, Phase II (KMG-II): from individual species to whole genera.</title>
        <authorList>
            <person name="Goeker M."/>
        </authorList>
    </citation>
    <scope>NUCLEOTIDE SEQUENCE [LARGE SCALE GENOMIC DNA]</scope>
    <source>
        <strain evidence="3 4">DSM 18921</strain>
    </source>
</reference>
<evidence type="ECO:0000313" key="3">
    <source>
        <dbReference type="EMBL" id="PQV57101.1"/>
    </source>
</evidence>
<organism evidence="3 4">
    <name type="scientific">Albidovulum denitrificans</name>
    <dbReference type="NCBI Taxonomy" id="404881"/>
    <lineage>
        <taxon>Bacteria</taxon>
        <taxon>Pseudomonadati</taxon>
        <taxon>Pseudomonadota</taxon>
        <taxon>Alphaproteobacteria</taxon>
        <taxon>Rhodobacterales</taxon>
        <taxon>Paracoccaceae</taxon>
        <taxon>Albidovulum</taxon>
    </lineage>
</organism>
<evidence type="ECO:0000256" key="2">
    <source>
        <dbReference type="SAM" id="MobiDB-lite"/>
    </source>
</evidence>
<evidence type="ECO:0000256" key="1">
    <source>
        <dbReference type="SAM" id="Coils"/>
    </source>
</evidence>
<protein>
    <submittedName>
        <fullName evidence="3">Uncharacterized protein</fullName>
    </submittedName>
</protein>
<comment type="caution">
    <text evidence="3">The sequence shown here is derived from an EMBL/GenBank/DDBJ whole genome shotgun (WGS) entry which is preliminary data.</text>
</comment>
<gene>
    <name evidence="3" type="ORF">LX70_01960</name>
</gene>
<keyword evidence="4" id="KW-1185">Reference proteome</keyword>
<dbReference type="EMBL" id="PVEP01000003">
    <property type="protein sequence ID" value="PQV57101.1"/>
    <property type="molecule type" value="Genomic_DNA"/>
</dbReference>
<proteinExistence type="predicted"/>
<dbReference type="Proteomes" id="UP000238338">
    <property type="component" value="Unassembled WGS sequence"/>
</dbReference>